<feature type="domain" description="PRISE-like Rossmann-fold" evidence="1">
    <location>
        <begin position="11"/>
        <end position="139"/>
    </location>
</feature>
<sequence length="165" mass="18652">MTSSTTPAKVACVWGANGISGMAMIEILAQQSRSEWSKIISISRRPMLSDIEDDRIHFISIDIMKASVDEIASELIKVDGHTITHMFHYTYIEKMDENELDEVNKTLLQKALDATEKVAGKNVQCISLQTGYKYYGVHKGPKYMAPIPFSEEASRHEGLNFYYIQ</sequence>
<dbReference type="PANTHER" id="PTHR32487:SF0">
    <property type="entry name" value="3-OXO-DELTA(4,5)-STEROID 5-BETA-REDUCTASE"/>
    <property type="match status" value="1"/>
</dbReference>
<dbReference type="Proteomes" id="UP000663882">
    <property type="component" value="Unassembled WGS sequence"/>
</dbReference>
<dbReference type="EMBL" id="CAJNOO010004844">
    <property type="protein sequence ID" value="CAF1395755.1"/>
    <property type="molecule type" value="Genomic_DNA"/>
</dbReference>
<reference evidence="2" key="1">
    <citation type="submission" date="2021-02" db="EMBL/GenBank/DDBJ databases">
        <authorList>
            <person name="Nowell W R."/>
        </authorList>
    </citation>
    <scope>NUCLEOTIDE SEQUENCE</scope>
</reference>
<organism evidence="2 3">
    <name type="scientific">Rotaria sordida</name>
    <dbReference type="NCBI Taxonomy" id="392033"/>
    <lineage>
        <taxon>Eukaryota</taxon>
        <taxon>Metazoa</taxon>
        <taxon>Spiralia</taxon>
        <taxon>Gnathifera</taxon>
        <taxon>Rotifera</taxon>
        <taxon>Eurotatoria</taxon>
        <taxon>Bdelloidea</taxon>
        <taxon>Philodinida</taxon>
        <taxon>Philodinidae</taxon>
        <taxon>Rotaria</taxon>
    </lineage>
</organism>
<dbReference type="SUPFAM" id="SSF51735">
    <property type="entry name" value="NAD(P)-binding Rossmann-fold domains"/>
    <property type="match status" value="1"/>
</dbReference>
<evidence type="ECO:0000259" key="1">
    <source>
        <dbReference type="Pfam" id="PF22917"/>
    </source>
</evidence>
<gene>
    <name evidence="2" type="ORF">RFH988_LOCUS34573</name>
</gene>
<name>A0A815KN52_9BILA</name>
<dbReference type="AlphaFoldDB" id="A0A815KN52"/>
<dbReference type="InterPro" id="IPR055222">
    <property type="entry name" value="PRISE-like_Rossmann-fold"/>
</dbReference>
<evidence type="ECO:0000313" key="3">
    <source>
        <dbReference type="Proteomes" id="UP000663882"/>
    </source>
</evidence>
<protein>
    <recommendedName>
        <fullName evidence="1">PRISE-like Rossmann-fold domain-containing protein</fullName>
    </recommendedName>
</protein>
<proteinExistence type="predicted"/>
<dbReference type="Pfam" id="PF22917">
    <property type="entry name" value="PRISE"/>
    <property type="match status" value="1"/>
</dbReference>
<evidence type="ECO:0000313" key="2">
    <source>
        <dbReference type="EMBL" id="CAF1395755.1"/>
    </source>
</evidence>
<dbReference type="PANTHER" id="PTHR32487">
    <property type="entry name" value="3-OXO-DELTA(4,5)-STEROID 5-BETA-REDUCTASE"/>
    <property type="match status" value="1"/>
</dbReference>
<dbReference type="OrthoDB" id="1731983at2759"/>
<dbReference type="InterPro" id="IPR036291">
    <property type="entry name" value="NAD(P)-bd_dom_sf"/>
</dbReference>
<accession>A0A815KN52</accession>
<comment type="caution">
    <text evidence="2">The sequence shown here is derived from an EMBL/GenBank/DDBJ whole genome shotgun (WGS) entry which is preliminary data.</text>
</comment>
<dbReference type="Gene3D" id="3.40.50.720">
    <property type="entry name" value="NAD(P)-binding Rossmann-like Domain"/>
    <property type="match status" value="1"/>
</dbReference>